<dbReference type="InterPro" id="IPR018485">
    <property type="entry name" value="FGGY_C"/>
</dbReference>
<evidence type="ECO:0000256" key="3">
    <source>
        <dbReference type="ARBA" id="ARBA00023132"/>
    </source>
</evidence>
<feature type="domain" description="Carbohydrate kinase FGGY C-terminal" evidence="7">
    <location>
        <begin position="312"/>
        <end position="524"/>
    </location>
</feature>
<feature type="domain" description="Carbohydrate kinase FGGY N-terminal" evidence="6">
    <location>
        <begin position="11"/>
        <end position="185"/>
    </location>
</feature>
<accession>A0A4E9EQQ3</accession>
<organism evidence="8">
    <name type="scientific">Gibberella zeae</name>
    <name type="common">Wheat head blight fungus</name>
    <name type="synonym">Fusarium graminearum</name>
    <dbReference type="NCBI Taxonomy" id="5518"/>
    <lineage>
        <taxon>Eukaryota</taxon>
        <taxon>Fungi</taxon>
        <taxon>Dikarya</taxon>
        <taxon>Ascomycota</taxon>
        <taxon>Pezizomycotina</taxon>
        <taxon>Sordariomycetes</taxon>
        <taxon>Hypocreomycetidae</taxon>
        <taxon>Hypocreales</taxon>
        <taxon>Nectriaceae</taxon>
        <taxon>Fusarium</taxon>
    </lineage>
</organism>
<feature type="compositionally biased region" description="Gly residues" evidence="5">
    <location>
        <begin position="651"/>
        <end position="666"/>
    </location>
</feature>
<dbReference type="PANTHER" id="PTHR11225">
    <property type="entry name" value="NUCLEAR PORE COMPLEX PROTEIN NUP93 NUCLEOPORIN NUP93 DEAD EYE PROTEIN"/>
    <property type="match status" value="1"/>
</dbReference>
<dbReference type="PANTHER" id="PTHR11225:SF4">
    <property type="entry name" value="NUCLEAR PORE COMPLEX PROTEIN NUP93"/>
    <property type="match status" value="1"/>
</dbReference>
<dbReference type="Pfam" id="PF13634">
    <property type="entry name" value="Nucleoporin_FG"/>
    <property type="match status" value="1"/>
</dbReference>
<dbReference type="Gene3D" id="1.20.58.2240">
    <property type="match status" value="1"/>
</dbReference>
<keyword evidence="3" id="KW-0813">Transport</keyword>
<evidence type="ECO:0000259" key="7">
    <source>
        <dbReference type="Pfam" id="PF02782"/>
    </source>
</evidence>
<comment type="similarity">
    <text evidence="2">Belongs to the nucleoporin interacting component (NIC) family.</text>
</comment>
<keyword evidence="3" id="KW-0509">mRNA transport</keyword>
<protein>
    <recommendedName>
        <fullName evidence="9">Nup93/Nic96-domain-containing protein</fullName>
    </recommendedName>
</protein>
<dbReference type="GO" id="GO:0017056">
    <property type="term" value="F:structural constituent of nuclear pore"/>
    <property type="evidence" value="ECO:0007669"/>
    <property type="project" value="InterPro"/>
</dbReference>
<dbReference type="Pfam" id="PF02782">
    <property type="entry name" value="FGGY_C"/>
    <property type="match status" value="1"/>
</dbReference>
<keyword evidence="4" id="KW-0539">Nucleus</keyword>
<dbReference type="InterPro" id="IPR025574">
    <property type="entry name" value="Nucleoporin_FG_rpt"/>
</dbReference>
<dbReference type="NCBIfam" id="TIGR01315">
    <property type="entry name" value="5C_CHO_kinase"/>
    <property type="match status" value="1"/>
</dbReference>
<feature type="compositionally biased region" description="Low complexity" evidence="5">
    <location>
        <begin position="685"/>
        <end position="697"/>
    </location>
</feature>
<feature type="region of interest" description="Disordered" evidence="5">
    <location>
        <begin position="835"/>
        <end position="854"/>
    </location>
</feature>
<feature type="region of interest" description="Disordered" evidence="5">
    <location>
        <begin position="1000"/>
        <end position="1036"/>
    </location>
</feature>
<evidence type="ECO:0000256" key="1">
    <source>
        <dbReference type="ARBA" id="ARBA00004567"/>
    </source>
</evidence>
<feature type="compositionally biased region" description="Polar residues" evidence="5">
    <location>
        <begin position="1009"/>
        <end position="1019"/>
    </location>
</feature>
<evidence type="ECO:0000256" key="2">
    <source>
        <dbReference type="ARBA" id="ARBA00010186"/>
    </source>
</evidence>
<gene>
    <name evidence="8" type="ORF">FUG_LOCUS580714</name>
</gene>
<dbReference type="InterPro" id="IPR007231">
    <property type="entry name" value="Nucleoporin_int_Nup93/Nic96"/>
</dbReference>
<dbReference type="EMBL" id="CAAKMV010000207">
    <property type="protein sequence ID" value="VIO64742.1"/>
    <property type="molecule type" value="Genomic_DNA"/>
</dbReference>
<feature type="compositionally biased region" description="Low complexity" evidence="5">
    <location>
        <begin position="739"/>
        <end position="766"/>
    </location>
</feature>
<evidence type="ECO:0000313" key="8">
    <source>
        <dbReference type="EMBL" id="VIO64742.1"/>
    </source>
</evidence>
<dbReference type="GO" id="GO:0005975">
    <property type="term" value="P:carbohydrate metabolic process"/>
    <property type="evidence" value="ECO:0007669"/>
    <property type="project" value="InterPro"/>
</dbReference>
<keyword evidence="3" id="KW-0906">Nuclear pore complex</keyword>
<dbReference type="SUPFAM" id="SSF53067">
    <property type="entry name" value="Actin-like ATPase domain"/>
    <property type="match status" value="2"/>
</dbReference>
<dbReference type="InterPro" id="IPR043129">
    <property type="entry name" value="ATPase_NBD"/>
</dbReference>
<feature type="compositionally biased region" description="Low complexity" evidence="5">
    <location>
        <begin position="807"/>
        <end position="818"/>
    </location>
</feature>
<dbReference type="GO" id="GO:0016301">
    <property type="term" value="F:kinase activity"/>
    <property type="evidence" value="ECO:0007669"/>
    <property type="project" value="InterPro"/>
</dbReference>
<evidence type="ECO:0008006" key="9">
    <source>
        <dbReference type="Google" id="ProtNLM"/>
    </source>
</evidence>
<feature type="region of interest" description="Disordered" evidence="5">
    <location>
        <begin position="651"/>
        <end position="829"/>
    </location>
</feature>
<feature type="compositionally biased region" description="Low complexity" evidence="5">
    <location>
        <begin position="667"/>
        <end position="677"/>
    </location>
</feature>
<feature type="compositionally biased region" description="Low complexity" evidence="5">
    <location>
        <begin position="720"/>
        <end position="731"/>
    </location>
</feature>
<feature type="compositionally biased region" description="Low complexity" evidence="5">
    <location>
        <begin position="774"/>
        <end position="784"/>
    </location>
</feature>
<dbReference type="InterPro" id="IPR006003">
    <property type="entry name" value="FGGY_RbtK-like"/>
</dbReference>
<proteinExistence type="inferred from homology"/>
<dbReference type="CDD" id="cd07782">
    <property type="entry name" value="ASKHA_NBD_FGGY_D-RBK"/>
    <property type="match status" value="1"/>
</dbReference>
<feature type="compositionally biased region" description="Gly residues" evidence="5">
    <location>
        <begin position="698"/>
        <end position="719"/>
    </location>
</feature>
<dbReference type="GO" id="GO:0006606">
    <property type="term" value="P:protein import into nucleus"/>
    <property type="evidence" value="ECO:0007669"/>
    <property type="project" value="TreeGrafter"/>
</dbReference>
<keyword evidence="3" id="KW-0811">Translocation</keyword>
<name>A0A4E9EQQ3_GIBZA</name>
<dbReference type="GO" id="GO:0016773">
    <property type="term" value="F:phosphotransferase activity, alcohol group as acceptor"/>
    <property type="evidence" value="ECO:0007669"/>
    <property type="project" value="InterPro"/>
</dbReference>
<dbReference type="Pfam" id="PF00370">
    <property type="entry name" value="FGGY_N"/>
    <property type="match status" value="1"/>
</dbReference>
<reference evidence="8" key="1">
    <citation type="submission" date="2019-04" db="EMBL/GenBank/DDBJ databases">
        <authorList>
            <person name="Melise S."/>
            <person name="Noan J."/>
            <person name="Okalmin O."/>
        </authorList>
    </citation>
    <scope>NUCLEOTIDE SEQUENCE</scope>
    <source>
        <strain evidence="8">FN9</strain>
    </source>
</reference>
<evidence type="ECO:0000256" key="5">
    <source>
        <dbReference type="SAM" id="MobiDB-lite"/>
    </source>
</evidence>
<keyword evidence="3" id="KW-0653">Protein transport</keyword>
<comment type="subcellular location">
    <subcellularLocation>
        <location evidence="1">Nucleus</location>
        <location evidence="1">Nuclear pore complex</location>
    </subcellularLocation>
</comment>
<evidence type="ECO:0000259" key="6">
    <source>
        <dbReference type="Pfam" id="PF00370"/>
    </source>
</evidence>
<dbReference type="GO" id="GO:0016973">
    <property type="term" value="P:poly(A)+ mRNA export from nucleus"/>
    <property type="evidence" value="ECO:0007669"/>
    <property type="project" value="TreeGrafter"/>
</dbReference>
<dbReference type="GO" id="GO:0005643">
    <property type="term" value="C:nuclear pore"/>
    <property type="evidence" value="ECO:0007669"/>
    <property type="project" value="UniProtKB-SubCell"/>
</dbReference>
<dbReference type="InterPro" id="IPR018484">
    <property type="entry name" value="FGGY_N"/>
</dbReference>
<sequence length="1803" mass="197636">MDRPPQILDHYIGVDVGTGSARACIIDETGDIKALASENIKLWQPETGYYEQSTTDIWQCICECVRRVVSESTVNPSSIKGIGFDATCSLAVFTHDTDEPLPVTGPDFTNDGNDRNVILWLDHRPVEETEKINNTNHKLLKYVGGKMSIEMEMPKVLWLKNHMPPEVFERAKFYDLADALTHLATGNETRSYCSVVCKQGYVPVGVDGSVKGWQEDFYHDIGLGDLTKDNFKQMGGVNGVNGTYVSAGEPVGTLSRLAANQLGLPMGIPVGSGVIDAYAGWIGTVGAKVDLGDDELNAAVPHNDLAQAFTRLAAVAGTSTCHLALSKEPVFVPGVWGPYRDVLLPEFWMAEGGQSATGELLRHMLDIHPAYNETCALAKAEDKHIYDFLNTHLELMKEKHNAPSISYLGRHHFFYGDLWGNRSPIADPNMKGSMIGLDSDKSTDNMALWYYATMEFIAMQTRQIVEQMNNSGHEISSIFMSGSQCQNPVLMNLLATACGMPVLIPRYVNAAVVHGAAMLGAKAASHSKEDGSEPESLWSIMDRMSKRGRLVDPSTNEDEKTLLDAKYEIFLDMCKTQQEYRSKINKATASKKSRMNGTVNGTVNGTLACHQHDISSSIDLRNHHRILFPGPFDYSAPMSLFGQSANTGGSSLFGGNTGGTTGGGLFGQSTTQNQQSGTTGGGLFGQPAQNQQQQQSGTTGGGLFGGLGANKPATGGGLFGQPQQQQQQTGTTTGGGLFGQSTTQQPSTATGTTGLFGQQAQTQQSGTTGGGLFGNQQPQQQQQQKPSLFGSSLAQPAAAAKPSLFGQPQQQQQQQPQQNAPSMLGGSTFGASTLGGSLFASQAPNGQTQAQSQPAGAYFDSLFAKSQKADGKANMEDLPSLELGLGDLRHRLRKLQSKPSDKPLGGKAHYLLAASGVDPGIAAKDLGLLDVQPGRTERATHGYAPSELDVETYLSNLQTKTTLSMIADGIDRSVRDFDNFLEDNVTMEWEAQRKRIYQHFGITPREESSTTGRESQSAFGRSRRKSQALAAKSGRASVLGRSTLQKSVIGTPSRIGAHQTDFSDVDRSSESGGLDGRVSSDDRVLRERQGRLSEKIRNLNTARLLKRPYPILSELAAVEQKSHEPHAPHVVEAYLAVMEIVGEDPDAETTLNHATAKEREFADMYLNDNPNSSKSVEMRKRILTGANSFLEKQFLREVESLIAKHPHEAKLGGLPDIVSKVKAYIRLRSARKDLVPDNTELQQVQGEYVWAIVFYLLRSGHVSEAAKYVNDNTNQFRGIDRTFATYLNNYAASEDRRLTNRKLLDRCTNEYIQRSRNAPENSIDPFRMACYKVIGRIELGNRNLDGLNTDINDWIWLQFNLAREGDKTIEMAGESYGLAELQSSIREIGLKHFPKANSEDSNGSFGMFFYLQILSGMFEDAIAYLYPFSYVDAVHFGLALEFYGLLRPSDAMSPSNDLRSYSTKNLPQINFGRMIGYYTRDFRAADVVSAVDYLTLICLNQDFEGEAGQRHGSLCHEALRELVLETREFSKLIGDIRPDGRRIRGIIEERGPLIGLDAEDDFVNTVTLQAASFADENGRTTDSVLLYHLAGEYDTVVAIVSRALSEAVSLEIGEDPMRLMPVKPRAGGQEADAGSSLSLAAIDDPVELAKTMMSMYERDAMFYRRIQDQNKVACRVLLEMSSIKGLVEAGQWAQCLDRIRSLEILPLDAVGDGSTIRAYASKFSGLSQPVSINVPNLLMWTIICCVRQREQLTSGQFSGNEGTRRMMVDQLKQMTLDLTTYTSQLRYRFPPHLHEALARASAE</sequence>
<evidence type="ECO:0000256" key="4">
    <source>
        <dbReference type="ARBA" id="ARBA00023242"/>
    </source>
</evidence>
<dbReference type="Gene3D" id="3.30.420.40">
    <property type="match status" value="1"/>
</dbReference>
<feature type="region of interest" description="Disordered" evidence="5">
    <location>
        <begin position="1049"/>
        <end position="1086"/>
    </location>
</feature>
<feature type="compositionally biased region" description="Polar residues" evidence="5">
    <location>
        <begin position="785"/>
        <end position="794"/>
    </location>
</feature>
<dbReference type="Pfam" id="PF04097">
    <property type="entry name" value="Nic96"/>
    <property type="match status" value="1"/>
</dbReference>